<dbReference type="Pfam" id="PF02581">
    <property type="entry name" value="TMP-TENI"/>
    <property type="match status" value="1"/>
</dbReference>
<evidence type="ECO:0000256" key="2">
    <source>
        <dbReference type="ARBA" id="ARBA00022977"/>
    </source>
</evidence>
<keyword evidence="2" id="KW-0784">Thiamine biosynthesis</keyword>
<dbReference type="InterPro" id="IPR013785">
    <property type="entry name" value="Aldolase_TIM"/>
</dbReference>
<dbReference type="RefSeq" id="WP_249306232.1">
    <property type="nucleotide sequence ID" value="NZ_JACRSZ010000001.1"/>
</dbReference>
<accession>A0ABR7N549</accession>
<dbReference type="InterPro" id="IPR022998">
    <property type="entry name" value="ThiamineP_synth_TenI"/>
</dbReference>
<name>A0ABR7N549_9FIRM</name>
<dbReference type="PANTHER" id="PTHR20857">
    <property type="entry name" value="THIAMINE-PHOSPHATE PYROPHOSPHORYLASE"/>
    <property type="match status" value="1"/>
</dbReference>
<comment type="pathway">
    <text evidence="1">Cofactor biosynthesis; thiamine diphosphate biosynthesis.</text>
</comment>
<dbReference type="CDD" id="cd00564">
    <property type="entry name" value="TMP_TenI"/>
    <property type="match status" value="1"/>
</dbReference>
<evidence type="ECO:0000313" key="5">
    <source>
        <dbReference type="Proteomes" id="UP000657421"/>
    </source>
</evidence>
<dbReference type="Gene3D" id="3.20.20.70">
    <property type="entry name" value="Aldolase class I"/>
    <property type="match status" value="1"/>
</dbReference>
<dbReference type="PANTHER" id="PTHR20857:SF15">
    <property type="entry name" value="THIAMINE-PHOSPHATE SYNTHASE"/>
    <property type="match status" value="1"/>
</dbReference>
<sequence>MIIFMCREYEHTIVITNRALVQGDFLMQMEKVVRLHPRALILREKDLTDEEYEQLAGKVLEICRKENVACFLHSRIAIARKIGCERIHLSIPILQNLTEVERIRLRKEFEEISISCHSLRDVQTAINSGATQIILGTIFETDCKKGLKGKGTEFVKEICSQCPVPVYTIGGMNLERLADVMDAGAAGGCMMSGFMKMSF</sequence>
<evidence type="ECO:0000256" key="1">
    <source>
        <dbReference type="ARBA" id="ARBA00004948"/>
    </source>
</evidence>
<dbReference type="Proteomes" id="UP000657421">
    <property type="component" value="Unassembled WGS sequence"/>
</dbReference>
<comment type="caution">
    <text evidence="4">The sequence shown here is derived from an EMBL/GenBank/DDBJ whole genome shotgun (WGS) entry which is preliminary data.</text>
</comment>
<evidence type="ECO:0000313" key="4">
    <source>
        <dbReference type="EMBL" id="MBC8571503.1"/>
    </source>
</evidence>
<proteinExistence type="predicted"/>
<gene>
    <name evidence="4" type="ORF">H8716_00125</name>
</gene>
<reference evidence="4 5" key="1">
    <citation type="submission" date="2020-08" db="EMBL/GenBank/DDBJ databases">
        <title>Genome public.</title>
        <authorList>
            <person name="Liu C."/>
            <person name="Sun Q."/>
        </authorList>
    </citation>
    <scope>NUCLEOTIDE SEQUENCE [LARGE SCALE GENOMIC DNA]</scope>
    <source>
        <strain evidence="4 5">NSJ-46</strain>
    </source>
</reference>
<keyword evidence="5" id="KW-1185">Reference proteome</keyword>
<feature type="domain" description="Thiamine phosphate synthase/TenI" evidence="3">
    <location>
        <begin position="14"/>
        <end position="193"/>
    </location>
</feature>
<organism evidence="4 5">
    <name type="scientific">Jingyaoa shaoxingensis</name>
    <dbReference type="NCBI Taxonomy" id="2763671"/>
    <lineage>
        <taxon>Bacteria</taxon>
        <taxon>Bacillati</taxon>
        <taxon>Bacillota</taxon>
        <taxon>Clostridia</taxon>
        <taxon>Lachnospirales</taxon>
        <taxon>Lachnospiraceae</taxon>
        <taxon>Jingyaoa</taxon>
    </lineage>
</organism>
<protein>
    <submittedName>
        <fullName evidence="4">Thiamine phosphate synthase</fullName>
    </submittedName>
</protein>
<dbReference type="InterPro" id="IPR036206">
    <property type="entry name" value="ThiamineP_synth_sf"/>
</dbReference>
<evidence type="ECO:0000259" key="3">
    <source>
        <dbReference type="Pfam" id="PF02581"/>
    </source>
</evidence>
<dbReference type="EMBL" id="JACRSZ010000001">
    <property type="protein sequence ID" value="MBC8571503.1"/>
    <property type="molecule type" value="Genomic_DNA"/>
</dbReference>
<dbReference type="SUPFAM" id="SSF51391">
    <property type="entry name" value="Thiamin phosphate synthase"/>
    <property type="match status" value="1"/>
</dbReference>